<dbReference type="GO" id="GO:1901135">
    <property type="term" value="P:carbohydrate derivative metabolic process"/>
    <property type="evidence" value="ECO:0007669"/>
    <property type="project" value="InterPro"/>
</dbReference>
<dbReference type="OrthoDB" id="2737584at2"/>
<dbReference type="AlphaFoldDB" id="A0A417YT85"/>
<dbReference type="SUPFAM" id="SSF53697">
    <property type="entry name" value="SIS domain"/>
    <property type="match status" value="1"/>
</dbReference>
<dbReference type="Pfam" id="PF10740">
    <property type="entry name" value="DUF2529"/>
    <property type="match status" value="1"/>
</dbReference>
<dbReference type="GO" id="GO:0097367">
    <property type="term" value="F:carbohydrate derivative binding"/>
    <property type="evidence" value="ECO:0007669"/>
    <property type="project" value="InterPro"/>
</dbReference>
<dbReference type="InterPro" id="IPR019676">
    <property type="entry name" value="DUF2529"/>
</dbReference>
<dbReference type="EMBL" id="QWEG01000007">
    <property type="protein sequence ID" value="RHW40216.1"/>
    <property type="molecule type" value="Genomic_DNA"/>
</dbReference>
<comment type="caution">
    <text evidence="2">The sequence shown here is derived from an EMBL/GenBank/DDBJ whole genome shotgun (WGS) entry which is preliminary data.</text>
</comment>
<evidence type="ECO:0000313" key="3">
    <source>
        <dbReference type="Proteomes" id="UP000284416"/>
    </source>
</evidence>
<keyword evidence="3" id="KW-1185">Reference proteome</keyword>
<accession>A0A417YT85</accession>
<proteinExistence type="predicted"/>
<sequence>MLKMFSTQLAGLFGRIHDKQDENFEDAARLLAQAVAGDGRIFLFGVKEMEAVGLEASIGTEPLDRVVIWDGKERNDFSAADRALIVSRYSADAEAVKAAQVLQNNGILFAGISTAVEGEADGGSLADLADVHLDLMLKRGLLPDETGGRFGYPAPLAALFVYYGLKFTIDEILADYE</sequence>
<dbReference type="InterPro" id="IPR046348">
    <property type="entry name" value="SIS_dom_sf"/>
</dbReference>
<evidence type="ECO:0000259" key="1">
    <source>
        <dbReference type="Pfam" id="PF10740"/>
    </source>
</evidence>
<protein>
    <submittedName>
        <fullName evidence="2">DUF2529 family protein</fullName>
    </submittedName>
</protein>
<dbReference type="RefSeq" id="WP_118920977.1">
    <property type="nucleotide sequence ID" value="NZ_QWEG01000007.1"/>
</dbReference>
<dbReference type="Gene3D" id="3.40.50.10490">
    <property type="entry name" value="Glucose-6-phosphate isomerase like protein, domain 1"/>
    <property type="match status" value="1"/>
</dbReference>
<evidence type="ECO:0000313" key="2">
    <source>
        <dbReference type="EMBL" id="RHW40216.1"/>
    </source>
</evidence>
<feature type="domain" description="DUF2529" evidence="1">
    <location>
        <begin position="1"/>
        <end position="173"/>
    </location>
</feature>
<reference evidence="2 3" key="1">
    <citation type="journal article" date="2017" name="Int. J. Syst. Evol. Microbiol.">
        <title>Bacillus notoginsengisoli sp. nov., a novel bacterium isolated from the rhizosphere of Panax notoginseng.</title>
        <authorList>
            <person name="Zhang M.Y."/>
            <person name="Cheng J."/>
            <person name="Cai Y."/>
            <person name="Zhang T.Y."/>
            <person name="Wu Y.Y."/>
            <person name="Manikprabhu D."/>
            <person name="Li W.J."/>
            <person name="Zhang Y.X."/>
        </authorList>
    </citation>
    <scope>NUCLEOTIDE SEQUENCE [LARGE SCALE GENOMIC DNA]</scope>
    <source>
        <strain evidence="2 3">JCM 30743</strain>
    </source>
</reference>
<gene>
    <name evidence="2" type="ORF">D1B31_11695</name>
</gene>
<dbReference type="Proteomes" id="UP000284416">
    <property type="component" value="Unassembled WGS sequence"/>
</dbReference>
<name>A0A417YT85_9BACI</name>
<organism evidence="2 3">
    <name type="scientific">Neobacillus notoginsengisoli</name>
    <dbReference type="NCBI Taxonomy" id="1578198"/>
    <lineage>
        <taxon>Bacteria</taxon>
        <taxon>Bacillati</taxon>
        <taxon>Bacillota</taxon>
        <taxon>Bacilli</taxon>
        <taxon>Bacillales</taxon>
        <taxon>Bacillaceae</taxon>
        <taxon>Neobacillus</taxon>
    </lineage>
</organism>